<dbReference type="Proteomes" id="UP001466893">
    <property type="component" value="Chromosome"/>
</dbReference>
<dbReference type="SUPFAM" id="SSF53335">
    <property type="entry name" value="S-adenosyl-L-methionine-dependent methyltransferases"/>
    <property type="match status" value="1"/>
</dbReference>
<dbReference type="RefSeq" id="WP_342322569.1">
    <property type="nucleotide sequence ID" value="NZ_CP151800.1"/>
</dbReference>
<reference evidence="3 4" key="1">
    <citation type="submission" date="2024-04" db="EMBL/GenBank/DDBJ databases">
        <title>Kosakonia calanthae sp. nov., a halophilic bacterium isolated from leaves of Calanthe tiplacata.</title>
        <authorList>
            <person name="Wu P."/>
        </authorList>
    </citation>
    <scope>NUCLEOTIDE SEQUENCE [LARGE SCALE GENOMIC DNA]</scope>
    <source>
        <strain evidence="3 4">BYX6</strain>
    </source>
</reference>
<dbReference type="PROSITE" id="PS50075">
    <property type="entry name" value="CARRIER"/>
    <property type="match status" value="1"/>
</dbReference>
<dbReference type="InterPro" id="IPR020845">
    <property type="entry name" value="AMP-binding_CS"/>
</dbReference>
<dbReference type="SUPFAM" id="SSF52777">
    <property type="entry name" value="CoA-dependent acyltransferases"/>
    <property type="match status" value="2"/>
</dbReference>
<dbReference type="SUPFAM" id="SSF53474">
    <property type="entry name" value="alpha/beta-Hydrolases"/>
    <property type="match status" value="1"/>
</dbReference>
<keyword evidence="1" id="KW-0436">Ligase</keyword>
<evidence type="ECO:0000313" key="4">
    <source>
        <dbReference type="Proteomes" id="UP001466893"/>
    </source>
</evidence>
<dbReference type="CDD" id="cd02440">
    <property type="entry name" value="AdoMet_MTases"/>
    <property type="match status" value="1"/>
</dbReference>
<dbReference type="InterPro" id="IPR044894">
    <property type="entry name" value="TubC_N_sf"/>
</dbReference>
<dbReference type="Gene3D" id="3.30.300.30">
    <property type="match status" value="2"/>
</dbReference>
<dbReference type="InterPro" id="IPR036736">
    <property type="entry name" value="ACP-like_sf"/>
</dbReference>
<dbReference type="PANTHER" id="PTHR45527:SF10">
    <property type="entry name" value="PYOCHELIN SYNTHASE PCHF"/>
    <property type="match status" value="1"/>
</dbReference>
<dbReference type="Gene3D" id="3.40.50.12780">
    <property type="entry name" value="N-terminal domain of ligase-like"/>
    <property type="match status" value="1"/>
</dbReference>
<dbReference type="InterPro" id="IPR009081">
    <property type="entry name" value="PP-bd_ACP"/>
</dbReference>
<dbReference type="PROSITE" id="PS00455">
    <property type="entry name" value="AMP_BINDING"/>
    <property type="match status" value="1"/>
</dbReference>
<proteinExistence type="predicted"/>
<dbReference type="SUPFAM" id="SSF56801">
    <property type="entry name" value="Acetyl-CoA synthetase-like"/>
    <property type="match status" value="1"/>
</dbReference>
<dbReference type="Pfam" id="PF00668">
    <property type="entry name" value="Condensation"/>
    <property type="match status" value="1"/>
</dbReference>
<keyword evidence="4" id="KW-1185">Reference proteome</keyword>
<evidence type="ECO:0000256" key="1">
    <source>
        <dbReference type="ARBA" id="ARBA00022598"/>
    </source>
</evidence>
<dbReference type="InterPro" id="IPR001031">
    <property type="entry name" value="Thioesterase"/>
</dbReference>
<dbReference type="Gene3D" id="3.40.50.150">
    <property type="entry name" value="Vaccinia Virus protein VP39"/>
    <property type="match status" value="1"/>
</dbReference>
<dbReference type="Pfam" id="PF08242">
    <property type="entry name" value="Methyltransf_12"/>
    <property type="match status" value="1"/>
</dbReference>
<feature type="domain" description="Carrier" evidence="2">
    <location>
        <begin position="1362"/>
        <end position="1446"/>
    </location>
</feature>
<dbReference type="Gene3D" id="1.10.10.1830">
    <property type="entry name" value="Non-ribosomal peptide synthase, adenylation domain"/>
    <property type="match status" value="1"/>
</dbReference>
<evidence type="ECO:0000259" key="2">
    <source>
        <dbReference type="PROSITE" id="PS50075"/>
    </source>
</evidence>
<dbReference type="InterPro" id="IPR000873">
    <property type="entry name" value="AMP-dep_synth/lig_dom"/>
</dbReference>
<dbReference type="InterPro" id="IPR045851">
    <property type="entry name" value="AMP-bd_C_sf"/>
</dbReference>
<dbReference type="Gene3D" id="3.30.559.10">
    <property type="entry name" value="Chloramphenicol acetyltransferase-like domain"/>
    <property type="match status" value="1"/>
</dbReference>
<dbReference type="InterPro" id="IPR042099">
    <property type="entry name" value="ANL_N_sf"/>
</dbReference>
<dbReference type="InterPro" id="IPR001242">
    <property type="entry name" value="Condensation_dom"/>
</dbReference>
<dbReference type="Gene3D" id="3.30.559.30">
    <property type="entry name" value="Nonribosomal peptide synthetase, condensation domain"/>
    <property type="match status" value="1"/>
</dbReference>
<dbReference type="InterPro" id="IPR013217">
    <property type="entry name" value="Methyltransf_12"/>
</dbReference>
<dbReference type="EMBL" id="CP151800">
    <property type="protein sequence ID" value="WZV97939.1"/>
    <property type="molecule type" value="Genomic_DNA"/>
</dbReference>
<dbReference type="PANTHER" id="PTHR45527">
    <property type="entry name" value="NONRIBOSOMAL PEPTIDE SYNTHETASE"/>
    <property type="match status" value="1"/>
</dbReference>
<dbReference type="InterPro" id="IPR029058">
    <property type="entry name" value="AB_hydrolase_fold"/>
</dbReference>
<dbReference type="Pfam" id="PF00550">
    <property type="entry name" value="PP-binding"/>
    <property type="match status" value="1"/>
</dbReference>
<accession>A0ABZ3B446</accession>
<dbReference type="Pfam" id="PF18563">
    <property type="entry name" value="TubC_N"/>
    <property type="match status" value="1"/>
</dbReference>
<dbReference type="InterPro" id="IPR041464">
    <property type="entry name" value="TubC_N"/>
</dbReference>
<protein>
    <submittedName>
        <fullName evidence="3">AMP-binding protein</fullName>
    </submittedName>
</protein>
<dbReference type="Gene3D" id="1.10.1200.10">
    <property type="entry name" value="ACP-like"/>
    <property type="match status" value="1"/>
</dbReference>
<dbReference type="Pfam" id="PF00501">
    <property type="entry name" value="AMP-binding"/>
    <property type="match status" value="1"/>
</dbReference>
<gene>
    <name evidence="3" type="ORF">AAEY27_20210</name>
</gene>
<dbReference type="InterPro" id="IPR029063">
    <property type="entry name" value="SAM-dependent_MTases_sf"/>
</dbReference>
<dbReference type="InterPro" id="IPR023213">
    <property type="entry name" value="CAT-like_dom_sf"/>
</dbReference>
<dbReference type="Gene3D" id="3.40.50.1820">
    <property type="entry name" value="alpha/beta hydrolase"/>
    <property type="match status" value="1"/>
</dbReference>
<name>A0ABZ3B446_9ENTR</name>
<evidence type="ECO:0000313" key="3">
    <source>
        <dbReference type="EMBL" id="WZV97939.1"/>
    </source>
</evidence>
<sequence>MSTFLEELQQRNIVLWESGGKLRFRAPEGVFTDALRQQVSEQKEAILAALRQQNGVQHHPEQRHEPFPLTDVQAAYLLGRTSAWEAGETGCHGYAELEISTPERWSAVDFQHAWQRMAACHAMLQARFSTEGWQQIDAGVAVPLDVSVCETPLAFTHVQDEIRTRLKHRHYAPHTPPLLAAHIVTTGQRATLHLSVDLLIADFIGIGVILADFARALIEPEFALAPPSLSFRDYVLHLARMRETPAGQQAYQRAQAFWRQKMESFPAAMHFGDPQPVSADEVRYCRRCHRLEKPAWQAFLAFARQHAVTPTSVALAVLGRLARRYGDQPQSRITLTVLDRHPLVDDVMRIVGDFTSTLLIALDCRGEKNVVDAASDIQQQLFDGLDHRDVSGVEVLRMLTHRNDTPVVLTSTLGAGSDENALFQNCVEQGLSRTPQVLLDIQLADAQGGMSIVWDARVGGYPEAVLDAAFADFCAAIHALSANAECWLQPPLPRKTLPIPAMDIDTEASLIAAFCRLAVDEPQKVALIHGQTTLTRGQLIQCARHWRDWLCAEGCQPGDAVLVVFEPGAEQVAAQIGALLAGAAFVPVDPGWPQARQQAILTTLKRSNPNQRQFWLTPTSPEFAGEPPCNTYPMSADDVAYIIFTSGSTGTPKGVPITHRQALTTLAALQTLLALQEDDRVLAVSRPSFDLAIFNVFGVLNAGGALVIPKAGTSADPESWTQDIAQHRVTIWNSVPAQLQLLLENAEHSPCTLRAALVSGDWIPVSQPEQLREWLPDCRFIALGGATEASIWSNFHEAEPGRRYRCSIPYGRALPGQAMKVLNSDHEEVVGGQIGEIVIIGPAVSAGYLGADASAFITLADSGQPAFLTGDVGRYLDNGEIEFLGRKDDQIKRHGHRIEPGDIAALLRARPEVNDAAVLMTPNQQLVAAITPASLRDGPAPMDNGAMAAITQRHQQILSTLDAARFTQLIDTMELAARVAMQDIRQRKVSVKPEHLALMVRWDRLLSDSPARLAGETVSLETAQRLWQQARQLAREIDYGDPQMAYVEQCLQQLEAVVRGEVDPLALLFPQGSMAVARASYGENFINRYLNQLIVAGISAHARRAIDAQRPLRIIEIGAGVGGTTAPVIERLRQMPELEFEYLFTDVSRFFLDDALIQWPEITPRIVDLNRAFTEQGVPLAAWDVVICANVLHNARHIPQALNQLHGLLAPGGDLAVIDATRPNAPLMMTMEFKEGLTGFTDERAVNGEAFYCRENWRRALDASPFRHYVMFPDNADSADPAERAIAMIHQSVIWACSAAEHARLDVDELTALLRQHLPGYMVPDRLLILDALPLTANGKVDRQALARQIPAPQTAAPKNAEPLTACQRAVANVWAEVLGLDNADALTPTCGFFDVGGDSLLLAKCVGKLRRTIPGAENIAWDDLLRQIVADPTLENCARVAWQHRRMLPAVVNEVSPVHVLLPACAKHRAGEALCLVHDGSGGLEPYRALVTALATQNERPTVLGISRTPGDNYLTLPAKMLFETLAERYVQALRAQGIRRVYLFGYCMGGLIAAVMAEKLMASGIEVKQLIVTSAYRIPFIVEDDLLLDYSLARLLNRSAADIGLDFPEQDLGALIKRARETHHGCIAQGCIAGLAADFPRIDAIIKNAPPDSQQRLALLASNGPLDIASLQTLRALYVASLRAVGAFSRLGYVGDVTFLRQRGEIPFLPTLRDDMTQFWQHYCLGKLTIRDIAGNHFDCLQAAGAESVAALLSEVWA</sequence>
<dbReference type="SUPFAM" id="SSF47336">
    <property type="entry name" value="ACP-like"/>
    <property type="match status" value="1"/>
</dbReference>
<dbReference type="Pfam" id="PF00975">
    <property type="entry name" value="Thioesterase"/>
    <property type="match status" value="1"/>
</dbReference>
<organism evidence="3 4">
    <name type="scientific">Kosakonia calanthes</name>
    <dbReference type="NCBI Taxonomy" id="3139408"/>
    <lineage>
        <taxon>Bacteria</taxon>
        <taxon>Pseudomonadati</taxon>
        <taxon>Pseudomonadota</taxon>
        <taxon>Gammaproteobacteria</taxon>
        <taxon>Enterobacterales</taxon>
        <taxon>Enterobacteriaceae</taxon>
        <taxon>Kosakonia</taxon>
    </lineage>
</organism>